<evidence type="ECO:0000313" key="2">
    <source>
        <dbReference type="Proteomes" id="UP000283523"/>
    </source>
</evidence>
<dbReference type="AlphaFoldDB" id="A0A418LX94"/>
<protein>
    <submittedName>
        <fullName evidence="1">DUF4242 domain-containing protein</fullName>
    </submittedName>
</protein>
<name>A0A418LX94_9BACT</name>
<keyword evidence="2" id="KW-1185">Reference proteome</keyword>
<dbReference type="OrthoDB" id="9800027at2"/>
<accession>A0A418LX94</accession>
<reference evidence="1 2" key="1">
    <citation type="submission" date="2018-08" db="EMBL/GenBank/DDBJ databases">
        <title>Fibrisoma montanum sp. nov., isolated from Danxia mountain soil.</title>
        <authorList>
            <person name="Huang Y."/>
        </authorList>
    </citation>
    <scope>NUCLEOTIDE SEQUENCE [LARGE SCALE GENOMIC DNA]</scope>
    <source>
        <strain evidence="1 2">HYT19</strain>
    </source>
</reference>
<comment type="caution">
    <text evidence="1">The sequence shown here is derived from an EMBL/GenBank/DDBJ whole genome shotgun (WGS) entry which is preliminary data.</text>
</comment>
<dbReference type="RefSeq" id="WP_119671472.1">
    <property type="nucleotide sequence ID" value="NZ_QXED01000014.1"/>
</dbReference>
<dbReference type="Proteomes" id="UP000283523">
    <property type="component" value="Unassembled WGS sequence"/>
</dbReference>
<proteinExistence type="predicted"/>
<dbReference type="EMBL" id="QXED01000014">
    <property type="protein sequence ID" value="RIV17972.1"/>
    <property type="molecule type" value="Genomic_DNA"/>
</dbReference>
<dbReference type="InterPro" id="IPR025336">
    <property type="entry name" value="SCO4226-like"/>
</dbReference>
<gene>
    <name evidence="1" type="ORF">DYU11_30150</name>
</gene>
<sequence>MTHSCLPGDKIYCVYIAPNEKMIREHAEQGGFPANSVAEVATIIDPTTADVAA</sequence>
<dbReference type="Pfam" id="PF14026">
    <property type="entry name" value="SCO4226-like"/>
    <property type="match status" value="1"/>
</dbReference>
<evidence type="ECO:0000313" key="1">
    <source>
        <dbReference type="EMBL" id="RIV17972.1"/>
    </source>
</evidence>
<organism evidence="1 2">
    <name type="scientific">Fibrisoma montanum</name>
    <dbReference type="NCBI Taxonomy" id="2305895"/>
    <lineage>
        <taxon>Bacteria</taxon>
        <taxon>Pseudomonadati</taxon>
        <taxon>Bacteroidota</taxon>
        <taxon>Cytophagia</taxon>
        <taxon>Cytophagales</taxon>
        <taxon>Spirosomataceae</taxon>
        <taxon>Fibrisoma</taxon>
    </lineage>
</organism>